<reference evidence="3 4" key="1">
    <citation type="submission" date="2019-07" db="EMBL/GenBank/DDBJ databases">
        <title>Whole genome shotgun sequence of Pseudonocardia asaccharolytica NBRC 16224.</title>
        <authorList>
            <person name="Hosoyama A."/>
            <person name="Uohara A."/>
            <person name="Ohji S."/>
            <person name="Ichikawa N."/>
        </authorList>
    </citation>
    <scope>NUCLEOTIDE SEQUENCE [LARGE SCALE GENOMIC DNA]</scope>
    <source>
        <strain evidence="3 4">NBRC 16224</strain>
    </source>
</reference>
<gene>
    <name evidence="3" type="ORF">PA7_40200</name>
</gene>
<dbReference type="Pfam" id="PF13349">
    <property type="entry name" value="DUF4097"/>
    <property type="match status" value="1"/>
</dbReference>
<organism evidence="3 4">
    <name type="scientific">Pseudonocardia asaccharolytica DSM 44247 = NBRC 16224</name>
    <dbReference type="NCBI Taxonomy" id="1123024"/>
    <lineage>
        <taxon>Bacteria</taxon>
        <taxon>Bacillati</taxon>
        <taxon>Actinomycetota</taxon>
        <taxon>Actinomycetes</taxon>
        <taxon>Pseudonocardiales</taxon>
        <taxon>Pseudonocardiaceae</taxon>
        <taxon>Pseudonocardia</taxon>
    </lineage>
</organism>
<dbReference type="InterPro" id="IPR025164">
    <property type="entry name" value="Toastrack_DUF4097"/>
</dbReference>
<evidence type="ECO:0000313" key="3">
    <source>
        <dbReference type="EMBL" id="GEL20183.1"/>
    </source>
</evidence>
<dbReference type="Proteomes" id="UP000321328">
    <property type="component" value="Unassembled WGS sequence"/>
</dbReference>
<evidence type="ECO:0000259" key="2">
    <source>
        <dbReference type="Pfam" id="PF13349"/>
    </source>
</evidence>
<sequence>MTAVRFEAMKKTWISALLLSVVLLLAGCGGGQSGSSGTDGLAGGDGAPGTAGTGGSSGSGESGDLETETGSQHYDQAISRVEIDSDAGDVELRSGPDGSAQVDRTLRWSGERPTVTESVDGDVLRITARCPDQQPRRDRCEVDFTVIAPAAVSVRTKLGAGGITVTDLAGDQELVTSAGAVRGTGLRGATVRAQSTAGRVELAFAAAPQQVDVKSTAGDVTVRVPTSEVYRVEARSTAGDVTVNVADEPGATHTIRVRTTAGDVTVTGG</sequence>
<evidence type="ECO:0000256" key="1">
    <source>
        <dbReference type="SAM" id="MobiDB-lite"/>
    </source>
</evidence>
<dbReference type="PROSITE" id="PS51257">
    <property type="entry name" value="PROKAR_LIPOPROTEIN"/>
    <property type="match status" value="1"/>
</dbReference>
<dbReference type="STRING" id="1123024.GCA_000423625_04693"/>
<name>A0A511D6V1_9PSEU</name>
<proteinExistence type="predicted"/>
<protein>
    <recommendedName>
        <fullName evidence="2">DUF4097 domain-containing protein</fullName>
    </recommendedName>
</protein>
<comment type="caution">
    <text evidence="3">The sequence shown here is derived from an EMBL/GenBank/DDBJ whole genome shotgun (WGS) entry which is preliminary data.</text>
</comment>
<evidence type="ECO:0000313" key="4">
    <source>
        <dbReference type="Proteomes" id="UP000321328"/>
    </source>
</evidence>
<keyword evidence="4" id="KW-1185">Reference proteome</keyword>
<feature type="compositionally biased region" description="Gly residues" evidence="1">
    <location>
        <begin position="40"/>
        <end position="61"/>
    </location>
</feature>
<accession>A0A511D6V1</accession>
<dbReference type="AlphaFoldDB" id="A0A511D6V1"/>
<dbReference type="EMBL" id="BJVI01000060">
    <property type="protein sequence ID" value="GEL20183.1"/>
    <property type="molecule type" value="Genomic_DNA"/>
</dbReference>
<feature type="domain" description="DUF4097" evidence="2">
    <location>
        <begin position="151"/>
        <end position="267"/>
    </location>
</feature>
<feature type="region of interest" description="Disordered" evidence="1">
    <location>
        <begin position="33"/>
        <end position="71"/>
    </location>
</feature>